<evidence type="ECO:0000256" key="1">
    <source>
        <dbReference type="ARBA" id="ARBA00022527"/>
    </source>
</evidence>
<dbReference type="Gene3D" id="1.10.510.10">
    <property type="entry name" value="Transferase(Phosphotransferase) domain 1"/>
    <property type="match status" value="2"/>
</dbReference>
<dbReference type="SUPFAM" id="SSF56112">
    <property type="entry name" value="Protein kinase-like (PK-like)"/>
    <property type="match status" value="1"/>
</dbReference>
<reference evidence="9" key="1">
    <citation type="submission" date="2022-03" db="EMBL/GenBank/DDBJ databases">
        <authorList>
            <person name="Alioto T."/>
            <person name="Alioto T."/>
            <person name="Gomez Garrido J."/>
        </authorList>
    </citation>
    <scope>NUCLEOTIDE SEQUENCE</scope>
</reference>
<feature type="compositionally biased region" description="Polar residues" evidence="6">
    <location>
        <begin position="332"/>
        <end position="349"/>
    </location>
</feature>
<dbReference type="InterPro" id="IPR000961">
    <property type="entry name" value="AGC-kinase_C"/>
</dbReference>
<dbReference type="Gene3D" id="3.30.200.20">
    <property type="entry name" value="Phosphorylase Kinase, domain 1"/>
    <property type="match status" value="2"/>
</dbReference>
<gene>
    <name evidence="9" type="ORF">PECUL_23A014042</name>
</gene>
<evidence type="ECO:0000256" key="4">
    <source>
        <dbReference type="ARBA" id="ARBA00022777"/>
    </source>
</evidence>
<dbReference type="SMART" id="SM00220">
    <property type="entry name" value="S_TKc"/>
    <property type="match status" value="1"/>
</dbReference>
<evidence type="ECO:0000256" key="5">
    <source>
        <dbReference type="ARBA" id="ARBA00022840"/>
    </source>
</evidence>
<protein>
    <submittedName>
        <fullName evidence="9">Kinase C delta type isoform X3</fullName>
    </submittedName>
</protein>
<evidence type="ECO:0000259" key="7">
    <source>
        <dbReference type="PROSITE" id="PS50011"/>
    </source>
</evidence>
<dbReference type="Pfam" id="PF00069">
    <property type="entry name" value="Pkinase"/>
    <property type="match status" value="1"/>
</dbReference>
<dbReference type="EMBL" id="OW240912">
    <property type="protein sequence ID" value="CAH2222269.1"/>
    <property type="molecule type" value="Genomic_DNA"/>
</dbReference>
<dbReference type="Proteomes" id="UP001295444">
    <property type="component" value="Chromosome 01"/>
</dbReference>
<feature type="domain" description="AGC-kinase C-terminal" evidence="8">
    <location>
        <begin position="193"/>
        <end position="262"/>
    </location>
</feature>
<keyword evidence="5" id="KW-0067">ATP-binding</keyword>
<evidence type="ECO:0000256" key="2">
    <source>
        <dbReference type="ARBA" id="ARBA00022679"/>
    </source>
</evidence>
<keyword evidence="3" id="KW-0547">Nucleotide-binding</keyword>
<name>A0AAD1R1X7_PELCU</name>
<organism evidence="9 10">
    <name type="scientific">Pelobates cultripes</name>
    <name type="common">Western spadefoot toad</name>
    <dbReference type="NCBI Taxonomy" id="61616"/>
    <lineage>
        <taxon>Eukaryota</taxon>
        <taxon>Metazoa</taxon>
        <taxon>Chordata</taxon>
        <taxon>Craniata</taxon>
        <taxon>Vertebrata</taxon>
        <taxon>Euteleostomi</taxon>
        <taxon>Amphibia</taxon>
        <taxon>Batrachia</taxon>
        <taxon>Anura</taxon>
        <taxon>Pelobatoidea</taxon>
        <taxon>Pelobatidae</taxon>
        <taxon>Pelobates</taxon>
    </lineage>
</organism>
<dbReference type="InterPro" id="IPR000719">
    <property type="entry name" value="Prot_kinase_dom"/>
</dbReference>
<dbReference type="InterPro" id="IPR008271">
    <property type="entry name" value="Ser/Thr_kinase_AS"/>
</dbReference>
<accession>A0AAD1R1X7</accession>
<dbReference type="PROSITE" id="PS50011">
    <property type="entry name" value="PROTEIN_KINASE_DOM"/>
    <property type="match status" value="1"/>
</dbReference>
<keyword evidence="1" id="KW-0723">Serine/threonine-protein kinase</keyword>
<feature type="domain" description="Protein kinase" evidence="7">
    <location>
        <begin position="1"/>
        <end position="192"/>
    </location>
</feature>
<sequence>MLLDDDMDKTLLERRVLQVATGCHFLTNLYASFQTENHVFFVMEYVNGGDLEQFMNRHGKLDRDAVRHLLSKEKMFIAAELVCGLQYLHRHGIIHRDIKPENVLLDRSGHLKIADFEMLRLQRYDAGADWWSFGVILYKMITGYNVFQCGHADEDTPADVSLEERDILERLLCKIPSDRLGKNGNIRDHPFFQSIDWKELEARRTIPPSILRTTSSESLEESGSIELKLSSKDSSEKSLDSEDQRLFDGFSYINPKWINLAKSSAAQSTKPSTEEGSFAGPAPSPLQLEATTPGSSAVRAKKRKRESQSESEFTPKKKRESELAKSTPGPCQETSGIGTASDIVTQKETTIPGVVRGKKRCSERQKGTESRKQKEDQSESELIPKKKREAEQDDPTPGPSQETSGVGTTSNSVTQKEKIIPDAVRASKRKRTQKEDQSESEFTQKKIRKI</sequence>
<feature type="compositionally biased region" description="Basic and acidic residues" evidence="6">
    <location>
        <begin position="360"/>
        <end position="390"/>
    </location>
</feature>
<feature type="compositionally biased region" description="Basic and acidic residues" evidence="6">
    <location>
        <begin position="313"/>
        <end position="323"/>
    </location>
</feature>
<evidence type="ECO:0000313" key="9">
    <source>
        <dbReference type="EMBL" id="CAH2222269.1"/>
    </source>
</evidence>
<keyword evidence="10" id="KW-1185">Reference proteome</keyword>
<feature type="region of interest" description="Disordered" evidence="6">
    <location>
        <begin position="264"/>
        <end position="450"/>
    </location>
</feature>
<dbReference type="GO" id="GO:0004674">
    <property type="term" value="F:protein serine/threonine kinase activity"/>
    <property type="evidence" value="ECO:0007669"/>
    <property type="project" value="UniProtKB-KW"/>
</dbReference>
<dbReference type="GO" id="GO:0005524">
    <property type="term" value="F:ATP binding"/>
    <property type="evidence" value="ECO:0007669"/>
    <property type="project" value="UniProtKB-KW"/>
</dbReference>
<dbReference type="AlphaFoldDB" id="A0AAD1R1X7"/>
<proteinExistence type="predicted"/>
<evidence type="ECO:0000256" key="3">
    <source>
        <dbReference type="ARBA" id="ARBA00022741"/>
    </source>
</evidence>
<feature type="compositionally biased region" description="Low complexity" evidence="6">
    <location>
        <begin position="403"/>
        <end position="414"/>
    </location>
</feature>
<dbReference type="InterPro" id="IPR011009">
    <property type="entry name" value="Kinase-like_dom_sf"/>
</dbReference>
<dbReference type="PROSITE" id="PS00108">
    <property type="entry name" value="PROTEIN_KINASE_ST"/>
    <property type="match status" value="1"/>
</dbReference>
<feature type="compositionally biased region" description="Polar residues" evidence="6">
    <location>
        <begin position="264"/>
        <end position="275"/>
    </location>
</feature>
<keyword evidence="2" id="KW-0808">Transferase</keyword>
<dbReference type="PANTHER" id="PTHR24351">
    <property type="entry name" value="RIBOSOMAL PROTEIN S6 KINASE"/>
    <property type="match status" value="1"/>
</dbReference>
<evidence type="ECO:0000313" key="10">
    <source>
        <dbReference type="Proteomes" id="UP001295444"/>
    </source>
</evidence>
<dbReference type="PROSITE" id="PS51285">
    <property type="entry name" value="AGC_KINASE_CTER"/>
    <property type="match status" value="1"/>
</dbReference>
<evidence type="ECO:0000259" key="8">
    <source>
        <dbReference type="PROSITE" id="PS51285"/>
    </source>
</evidence>
<evidence type="ECO:0000256" key="6">
    <source>
        <dbReference type="SAM" id="MobiDB-lite"/>
    </source>
</evidence>
<keyword evidence="4 9" id="KW-0418">Kinase</keyword>